<feature type="transmembrane region" description="Helical" evidence="6">
    <location>
        <begin position="192"/>
        <end position="212"/>
    </location>
</feature>
<keyword evidence="6" id="KW-1133">Transmembrane helix</keyword>
<dbReference type="GO" id="GO:0046688">
    <property type="term" value="P:response to copper ion"/>
    <property type="evidence" value="ECO:0007669"/>
    <property type="project" value="InterPro"/>
</dbReference>
<keyword evidence="3" id="KW-0732">Signal</keyword>
<dbReference type="GO" id="GO:0005886">
    <property type="term" value="C:plasma membrane"/>
    <property type="evidence" value="ECO:0007669"/>
    <property type="project" value="TreeGrafter"/>
</dbReference>
<evidence type="ECO:0000256" key="1">
    <source>
        <dbReference type="ARBA" id="ARBA00004196"/>
    </source>
</evidence>
<accession>A0A542XF68</accession>
<keyword evidence="6" id="KW-0812">Transmembrane</keyword>
<keyword evidence="2" id="KW-0479">Metal-binding</keyword>
<evidence type="ECO:0000259" key="7">
    <source>
        <dbReference type="Pfam" id="PF04234"/>
    </source>
</evidence>
<dbReference type="InterPro" id="IPR007348">
    <property type="entry name" value="CopC_dom"/>
</dbReference>
<dbReference type="SUPFAM" id="SSF81296">
    <property type="entry name" value="E set domains"/>
    <property type="match status" value="1"/>
</dbReference>
<evidence type="ECO:0000256" key="6">
    <source>
        <dbReference type="SAM" id="Phobius"/>
    </source>
</evidence>
<sequence length="220" mass="22165">MTRVKTAARPLTVFFVLLGLLGLGVANAPSASAHDRLLRSTPADGATVSAPDTVGLTFNAEIVPAGSRIQVTGPDGQQVTSGDVSIDGVSASQAVDISAPGRYAVTWRVTSSDGHPISGNFAFTVEGGASQTGSETGTAPATGDSGTETGTATEAPTNETAESQPGFEASSSTPPATPSEQVDTNATNNQPWLIVGLGVLALLVILGGGWYARGRVRDDA</sequence>
<comment type="caution">
    <text evidence="8">The sequence shown here is derived from an EMBL/GenBank/DDBJ whole genome shotgun (WGS) entry which is preliminary data.</text>
</comment>
<dbReference type="Proteomes" id="UP000318336">
    <property type="component" value="Unassembled WGS sequence"/>
</dbReference>
<evidence type="ECO:0000256" key="4">
    <source>
        <dbReference type="ARBA" id="ARBA00023008"/>
    </source>
</evidence>
<reference evidence="8 9" key="1">
    <citation type="submission" date="2019-06" db="EMBL/GenBank/DDBJ databases">
        <title>Sequencing the genomes of 1000 actinobacteria strains.</title>
        <authorList>
            <person name="Klenk H.-P."/>
        </authorList>
    </citation>
    <scope>NUCLEOTIDE SEQUENCE [LARGE SCALE GENOMIC DNA]</scope>
    <source>
        <strain evidence="8 9">DSM 24617</strain>
    </source>
</reference>
<dbReference type="AlphaFoldDB" id="A0A542XF68"/>
<dbReference type="InterPro" id="IPR014756">
    <property type="entry name" value="Ig_E-set"/>
</dbReference>
<proteinExistence type="predicted"/>
<dbReference type="PANTHER" id="PTHR34820">
    <property type="entry name" value="INNER MEMBRANE PROTEIN YEBZ"/>
    <property type="match status" value="1"/>
</dbReference>
<keyword evidence="4" id="KW-0186">Copper</keyword>
<evidence type="ECO:0000256" key="5">
    <source>
        <dbReference type="SAM" id="MobiDB-lite"/>
    </source>
</evidence>
<evidence type="ECO:0000256" key="3">
    <source>
        <dbReference type="ARBA" id="ARBA00022729"/>
    </source>
</evidence>
<name>A0A542XF68_9MICO</name>
<evidence type="ECO:0000313" key="8">
    <source>
        <dbReference type="EMBL" id="TQL34469.1"/>
    </source>
</evidence>
<dbReference type="GO" id="GO:0005507">
    <property type="term" value="F:copper ion binding"/>
    <property type="evidence" value="ECO:0007669"/>
    <property type="project" value="InterPro"/>
</dbReference>
<dbReference type="Pfam" id="PF04234">
    <property type="entry name" value="CopC"/>
    <property type="match status" value="1"/>
</dbReference>
<dbReference type="PANTHER" id="PTHR34820:SF4">
    <property type="entry name" value="INNER MEMBRANE PROTEIN YEBZ"/>
    <property type="match status" value="1"/>
</dbReference>
<feature type="compositionally biased region" description="Low complexity" evidence="5">
    <location>
        <begin position="141"/>
        <end position="162"/>
    </location>
</feature>
<dbReference type="InterPro" id="IPR032694">
    <property type="entry name" value="CopC/D"/>
</dbReference>
<dbReference type="InterPro" id="IPR014755">
    <property type="entry name" value="Cu-Rt/internalin_Ig-like"/>
</dbReference>
<dbReference type="GO" id="GO:0042597">
    <property type="term" value="C:periplasmic space"/>
    <property type="evidence" value="ECO:0007669"/>
    <property type="project" value="InterPro"/>
</dbReference>
<keyword evidence="9" id="KW-1185">Reference proteome</keyword>
<evidence type="ECO:0000313" key="9">
    <source>
        <dbReference type="Proteomes" id="UP000318336"/>
    </source>
</evidence>
<dbReference type="OrthoDB" id="5242236at2"/>
<evidence type="ECO:0000256" key="2">
    <source>
        <dbReference type="ARBA" id="ARBA00022723"/>
    </source>
</evidence>
<feature type="domain" description="CopC" evidence="7">
    <location>
        <begin position="34"/>
        <end position="125"/>
    </location>
</feature>
<keyword evidence="6" id="KW-0472">Membrane</keyword>
<comment type="subcellular location">
    <subcellularLocation>
        <location evidence="1">Cell envelope</location>
    </subcellularLocation>
</comment>
<gene>
    <name evidence="8" type="ORF">FB554_2643</name>
</gene>
<feature type="compositionally biased region" description="Polar residues" evidence="5">
    <location>
        <begin position="129"/>
        <end position="139"/>
    </location>
</feature>
<protein>
    <recommendedName>
        <fullName evidence="7">CopC domain-containing protein</fullName>
    </recommendedName>
</protein>
<dbReference type="GO" id="GO:0006825">
    <property type="term" value="P:copper ion transport"/>
    <property type="evidence" value="ECO:0007669"/>
    <property type="project" value="InterPro"/>
</dbReference>
<dbReference type="Gene3D" id="2.60.40.1220">
    <property type="match status" value="1"/>
</dbReference>
<feature type="region of interest" description="Disordered" evidence="5">
    <location>
        <begin position="125"/>
        <end position="185"/>
    </location>
</feature>
<dbReference type="EMBL" id="VFOK01000001">
    <property type="protein sequence ID" value="TQL34469.1"/>
    <property type="molecule type" value="Genomic_DNA"/>
</dbReference>
<organism evidence="8 9">
    <name type="scientific">Barrientosiimonas humi</name>
    <dbReference type="NCBI Taxonomy" id="999931"/>
    <lineage>
        <taxon>Bacteria</taxon>
        <taxon>Bacillati</taxon>
        <taxon>Actinomycetota</taxon>
        <taxon>Actinomycetes</taxon>
        <taxon>Micrococcales</taxon>
        <taxon>Dermacoccaceae</taxon>
        <taxon>Barrientosiimonas</taxon>
    </lineage>
</organism>
<dbReference type="GO" id="GO:0030313">
    <property type="term" value="C:cell envelope"/>
    <property type="evidence" value="ECO:0007669"/>
    <property type="project" value="UniProtKB-SubCell"/>
</dbReference>